<evidence type="ECO:0000256" key="2">
    <source>
        <dbReference type="ARBA" id="ARBA00022475"/>
    </source>
</evidence>
<dbReference type="AlphaFoldDB" id="A0A062V8H1"/>
<feature type="transmembrane region" description="Helical" evidence="6">
    <location>
        <begin position="5"/>
        <end position="22"/>
    </location>
</feature>
<proteinExistence type="predicted"/>
<dbReference type="GO" id="GO:0008324">
    <property type="term" value="F:monoatomic cation transmembrane transporter activity"/>
    <property type="evidence" value="ECO:0007669"/>
    <property type="project" value="InterPro"/>
</dbReference>
<keyword evidence="8" id="KW-1185">Reference proteome</keyword>
<feature type="transmembrane region" description="Helical" evidence="6">
    <location>
        <begin position="58"/>
        <end position="77"/>
    </location>
</feature>
<name>A0A062V8H1_9EURY</name>
<evidence type="ECO:0000256" key="5">
    <source>
        <dbReference type="ARBA" id="ARBA00023136"/>
    </source>
</evidence>
<dbReference type="Proteomes" id="UP000027153">
    <property type="component" value="Unassembled WGS sequence"/>
</dbReference>
<accession>A0A062V8H1</accession>
<protein>
    <submittedName>
        <fullName evidence="7">Multisubunit Na+/H+ antiporter, MnhE subunit</fullName>
    </submittedName>
</protein>
<feature type="transmembrane region" description="Helical" evidence="6">
    <location>
        <begin position="28"/>
        <end position="46"/>
    </location>
</feature>
<dbReference type="PANTHER" id="PTHR34584:SF1">
    <property type="entry name" value="NA(+)_H(+) ANTIPORTER SUBUNIT E1"/>
    <property type="match status" value="1"/>
</dbReference>
<dbReference type="PANTHER" id="PTHR34584">
    <property type="entry name" value="NA(+)/H(+) ANTIPORTER SUBUNIT E1"/>
    <property type="match status" value="1"/>
</dbReference>
<dbReference type="InterPro" id="IPR002758">
    <property type="entry name" value="Cation_antiport_E"/>
</dbReference>
<organism evidence="7 8">
    <name type="scientific">Candidatus Methanoperedens nitratireducens</name>
    <dbReference type="NCBI Taxonomy" id="1392998"/>
    <lineage>
        <taxon>Archaea</taxon>
        <taxon>Methanobacteriati</taxon>
        <taxon>Methanobacteriota</taxon>
        <taxon>Stenosarchaea group</taxon>
        <taxon>Methanomicrobia</taxon>
        <taxon>Methanosarcinales</taxon>
        <taxon>ANME-2 cluster</taxon>
        <taxon>Candidatus Methanoperedentaceae</taxon>
        <taxon>Candidatus Methanoperedens</taxon>
    </lineage>
</organism>
<dbReference type="GO" id="GO:0005886">
    <property type="term" value="C:plasma membrane"/>
    <property type="evidence" value="ECO:0007669"/>
    <property type="project" value="UniProtKB-SubCell"/>
</dbReference>
<comment type="caution">
    <text evidence="7">The sequence shown here is derived from an EMBL/GenBank/DDBJ whole genome shotgun (WGS) entry which is preliminary data.</text>
</comment>
<evidence type="ECO:0000256" key="4">
    <source>
        <dbReference type="ARBA" id="ARBA00022989"/>
    </source>
</evidence>
<reference evidence="7 8" key="1">
    <citation type="journal article" date="2013" name="Nature">
        <title>Anaerobic oxidation of methane coupled to nitrate reduction in a novel archaeal lineage.</title>
        <authorList>
            <person name="Haroon M.F."/>
            <person name="Hu S."/>
            <person name="Shi Y."/>
            <person name="Imelfort M."/>
            <person name="Keller J."/>
            <person name="Hugenholtz P."/>
            <person name="Yuan Z."/>
            <person name="Tyson G.W."/>
        </authorList>
    </citation>
    <scope>NUCLEOTIDE SEQUENCE [LARGE SCALE GENOMIC DNA]</scope>
    <source>
        <strain evidence="7 8">ANME-2d</strain>
    </source>
</reference>
<dbReference type="RefSeq" id="WP_048091768.1">
    <property type="nucleotide sequence ID" value="NZ_JMIY01000005.1"/>
</dbReference>
<evidence type="ECO:0000256" key="6">
    <source>
        <dbReference type="SAM" id="Phobius"/>
    </source>
</evidence>
<gene>
    <name evidence="7" type="ORF">ANME2D_02411</name>
</gene>
<keyword evidence="4 6" id="KW-1133">Transmembrane helix</keyword>
<dbReference type="EMBL" id="JMIY01000005">
    <property type="protein sequence ID" value="KCZ71675.1"/>
    <property type="molecule type" value="Genomic_DNA"/>
</dbReference>
<evidence type="ECO:0000313" key="8">
    <source>
        <dbReference type="Proteomes" id="UP000027153"/>
    </source>
</evidence>
<evidence type="ECO:0000313" key="7">
    <source>
        <dbReference type="EMBL" id="KCZ71675.1"/>
    </source>
</evidence>
<dbReference type="PIRSF" id="PIRSF019239">
    <property type="entry name" value="MrpE"/>
    <property type="match status" value="1"/>
</dbReference>
<keyword evidence="2" id="KW-1003">Cell membrane</keyword>
<keyword evidence="5 6" id="KW-0472">Membrane</keyword>
<dbReference type="Pfam" id="PF01899">
    <property type="entry name" value="MNHE"/>
    <property type="match status" value="1"/>
</dbReference>
<sequence length="170" mass="19144">MTSKIFSFTATFVVMYLFWLLNSGAFETFYLSLGAVSALFVSYAFHSHFMLIKEGRSAAVSFIRFIGYLPWIVWQIALANWDVVKRVLSPDMPIDPRIISFQSGLKSDLSMTTLANSITLTPGTITIDVDRDGTFYVHSIAQEPAESLLTTPCEMATRVGYIFRESGKWK</sequence>
<evidence type="ECO:0000256" key="1">
    <source>
        <dbReference type="ARBA" id="ARBA00004651"/>
    </source>
</evidence>
<comment type="subcellular location">
    <subcellularLocation>
        <location evidence="1">Cell membrane</location>
        <topology evidence="1">Multi-pass membrane protein</topology>
    </subcellularLocation>
</comment>
<evidence type="ECO:0000256" key="3">
    <source>
        <dbReference type="ARBA" id="ARBA00022692"/>
    </source>
</evidence>
<keyword evidence="3 6" id="KW-0812">Transmembrane</keyword>
<dbReference type="OrthoDB" id="85180at2157"/>